<evidence type="ECO:0000313" key="3">
    <source>
        <dbReference type="Proteomes" id="UP000663881"/>
    </source>
</evidence>
<dbReference type="Proteomes" id="UP000663881">
    <property type="component" value="Unassembled WGS sequence"/>
</dbReference>
<reference evidence="2" key="1">
    <citation type="submission" date="2021-02" db="EMBL/GenBank/DDBJ databases">
        <authorList>
            <person name="Nowell W R."/>
        </authorList>
    </citation>
    <scope>NUCLEOTIDE SEQUENCE</scope>
</reference>
<accession>A0A818G9K8</accession>
<dbReference type="EMBL" id="CAJOAY010000013">
    <property type="protein sequence ID" value="CAF3486370.1"/>
    <property type="molecule type" value="Genomic_DNA"/>
</dbReference>
<sequence length="826" mass="93099">MTSMRYAADFRAMASNQFQVLRELCILSQTAINSNIEAFYTEGLISGYLLSEKLFEAEVQAMITDFRTNTVTYFLQSVAFFRSFILGNELMSGIQTPYTMLIYTDDNIEWYTDIQLNSYENLKGENTYCTCDVNATCNLPAAFYDIEMIDDYGVLDGSAANTSYYLENWFVGCWALEALLLSSLGGSFLVNQTTLNILRTSWKQRIRTMGELLWGSIVQLNLFKSSLRQQPVEIQQQRWTTRLYVILLGIALFILIFYFMLKLEARIIQVPNPTLQTVKQLQQSQINNYISSLQCGCTQLSAAYGQLIQLQPFYHQVCSSDFVSQHWITAVAKTIHAISTENYYLDFHNTAPLFHLLKSICDFSQETVMNSLQTFEQTQVISAELISVDLFTNQMITAIDKFKQDTTNKFVRFLLTLRNLTYVNQILTGSFSNFDVEVANSPAHAAALSLWYYTNNIDNFSTTCSCGNDSSCKTVTGIYTGQHGQWILQYLIPGLYTACFPIESLLQSTLECFYDTQGCLTFLIHYYNASFFSNFTKLNSSSSASRFAINSTIGILLGELFIEKWSEFLNYTGYFAQCQPASCSYQISRSNTIVETITTIIALYGGLTVALSTIAPLIITMYVKLSRQRLGQQQVPAETSKFPQFSAYDTRHNDSSSVARTERIRESESYTSYSQGAPCNTGLLHYSRIISLVSTARYIQALSALCNLVEDAVNDARQQFLASSFVSANMIDFDSFDKNINASLNNFLSTLPNSFSSSLQLVRGMTQMNGLVSAYATNWNPIPYNLKQLATMYLHPQYYGNDSCNCATSAACTQPSIPFIQGYLVG</sequence>
<evidence type="ECO:0000313" key="2">
    <source>
        <dbReference type="EMBL" id="CAF3486370.1"/>
    </source>
</evidence>
<keyword evidence="1" id="KW-0472">Membrane</keyword>
<proteinExistence type="predicted"/>
<evidence type="ECO:0000256" key="1">
    <source>
        <dbReference type="SAM" id="Phobius"/>
    </source>
</evidence>
<feature type="transmembrane region" description="Helical" evidence="1">
    <location>
        <begin position="243"/>
        <end position="261"/>
    </location>
</feature>
<feature type="transmembrane region" description="Helical" evidence="1">
    <location>
        <begin position="601"/>
        <end position="623"/>
    </location>
</feature>
<dbReference type="AlphaFoldDB" id="A0A818G9K8"/>
<comment type="caution">
    <text evidence="2">The sequence shown here is derived from an EMBL/GenBank/DDBJ whole genome shotgun (WGS) entry which is preliminary data.</text>
</comment>
<organism evidence="2 3">
    <name type="scientific">Adineta steineri</name>
    <dbReference type="NCBI Taxonomy" id="433720"/>
    <lineage>
        <taxon>Eukaryota</taxon>
        <taxon>Metazoa</taxon>
        <taxon>Spiralia</taxon>
        <taxon>Gnathifera</taxon>
        <taxon>Rotifera</taxon>
        <taxon>Eurotatoria</taxon>
        <taxon>Bdelloidea</taxon>
        <taxon>Adinetida</taxon>
        <taxon>Adinetidae</taxon>
        <taxon>Adineta</taxon>
    </lineage>
</organism>
<protein>
    <submittedName>
        <fullName evidence="2">Uncharacterized protein</fullName>
    </submittedName>
</protein>
<name>A0A818G9K8_9BILA</name>
<keyword evidence="1" id="KW-1133">Transmembrane helix</keyword>
<keyword evidence="1" id="KW-0812">Transmembrane</keyword>
<gene>
    <name evidence="2" type="ORF">OKA104_LOCUS633</name>
</gene>